<evidence type="ECO:0000313" key="2">
    <source>
        <dbReference type="EMBL" id="TQF02267.1"/>
    </source>
</evidence>
<accession>A0A540VZU3</accession>
<organism evidence="2 3">
    <name type="scientific">Kitasatospora acidiphila</name>
    <dbReference type="NCBI Taxonomy" id="2567942"/>
    <lineage>
        <taxon>Bacteria</taxon>
        <taxon>Bacillati</taxon>
        <taxon>Actinomycetota</taxon>
        <taxon>Actinomycetes</taxon>
        <taxon>Kitasatosporales</taxon>
        <taxon>Streptomycetaceae</taxon>
        <taxon>Kitasatospora</taxon>
    </lineage>
</organism>
<name>A0A540VZU3_9ACTN</name>
<proteinExistence type="predicted"/>
<evidence type="ECO:0008006" key="4">
    <source>
        <dbReference type="Google" id="ProtNLM"/>
    </source>
</evidence>
<evidence type="ECO:0000313" key="3">
    <source>
        <dbReference type="Proteomes" id="UP000319103"/>
    </source>
</evidence>
<comment type="caution">
    <text evidence="2">The sequence shown here is derived from an EMBL/GenBank/DDBJ whole genome shotgun (WGS) entry which is preliminary data.</text>
</comment>
<dbReference type="AlphaFoldDB" id="A0A540VZU3"/>
<sequence length="273" mass="27258">MATPVLLPQATPAPSEDGPVPVPAALARLLPGRGLRRGAAVSVADDAGLLLALASGGAGDAGGADAWCASVGLPELGLLAATGYGIDPGRLLLVDEPGRQWPEVVAALAGAVEVLLLRPSTGAVPPQLAARLGAVLRRSGCVLLVAGPWPGAELRLSVRASRWFGLGSGHGLLSGRQAQVLVEGRGAAARGRSGWAWLPDEHGVVRGLTEAEQAEVDSRMDTRVGSHVGAGSGLGTRVEQARGGALAPAAVGVGFGERGLPGDAVGRGRLTAV</sequence>
<reference evidence="2 3" key="1">
    <citation type="submission" date="2019-06" db="EMBL/GenBank/DDBJ databases">
        <title>Description of Kitasatospora acidophila sp. nov. isolated from pine grove soil, and reclassification of Streptomyces novaecaesareae to Kitasatospora novaeceasareae comb. nov.</title>
        <authorList>
            <person name="Kim M.J."/>
        </authorList>
    </citation>
    <scope>NUCLEOTIDE SEQUENCE [LARGE SCALE GENOMIC DNA]</scope>
    <source>
        <strain evidence="2 3">MMS16-CNU292</strain>
    </source>
</reference>
<dbReference type="Proteomes" id="UP000319103">
    <property type="component" value="Unassembled WGS sequence"/>
</dbReference>
<feature type="region of interest" description="Disordered" evidence="1">
    <location>
        <begin position="1"/>
        <end position="20"/>
    </location>
</feature>
<dbReference type="OrthoDB" id="3873597at2"/>
<keyword evidence="3" id="KW-1185">Reference proteome</keyword>
<gene>
    <name evidence="2" type="ORF">E6W39_08255</name>
</gene>
<protein>
    <recommendedName>
        <fullName evidence="4">Protein RecA</fullName>
    </recommendedName>
</protein>
<dbReference type="EMBL" id="VIGB01000003">
    <property type="protein sequence ID" value="TQF02267.1"/>
    <property type="molecule type" value="Genomic_DNA"/>
</dbReference>
<dbReference type="RefSeq" id="WP_141632968.1">
    <property type="nucleotide sequence ID" value="NZ_VIGB01000003.1"/>
</dbReference>
<evidence type="ECO:0000256" key="1">
    <source>
        <dbReference type="SAM" id="MobiDB-lite"/>
    </source>
</evidence>